<dbReference type="InterPro" id="IPR055348">
    <property type="entry name" value="DctQ"/>
</dbReference>
<evidence type="ECO:0000259" key="10">
    <source>
        <dbReference type="Pfam" id="PF04290"/>
    </source>
</evidence>
<evidence type="ECO:0000256" key="5">
    <source>
        <dbReference type="ARBA" id="ARBA00022692"/>
    </source>
</evidence>
<dbReference type="EMBL" id="WJJP01000052">
    <property type="protein sequence ID" value="MBD3323301.1"/>
    <property type="molecule type" value="Genomic_DNA"/>
</dbReference>
<feature type="transmembrane region" description="Helical" evidence="9">
    <location>
        <begin position="93"/>
        <end position="114"/>
    </location>
</feature>
<name>A0A9D5JSR0_9BACT</name>
<dbReference type="Pfam" id="PF04290">
    <property type="entry name" value="DctQ"/>
    <property type="match status" value="1"/>
</dbReference>
<evidence type="ECO:0000256" key="2">
    <source>
        <dbReference type="ARBA" id="ARBA00022448"/>
    </source>
</evidence>
<keyword evidence="5 9" id="KW-0812">Transmembrane</keyword>
<evidence type="ECO:0000256" key="9">
    <source>
        <dbReference type="SAM" id="Phobius"/>
    </source>
</evidence>
<feature type="transmembrane region" description="Helical" evidence="9">
    <location>
        <begin position="54"/>
        <end position="72"/>
    </location>
</feature>
<dbReference type="AlphaFoldDB" id="A0A9D5JSR0"/>
<keyword evidence="6 9" id="KW-1133">Transmembrane helix</keyword>
<keyword evidence="2" id="KW-0813">Transport</keyword>
<dbReference type="InterPro" id="IPR007387">
    <property type="entry name" value="TRAP_DctQ"/>
</dbReference>
<sequence length="173" mass="20076">MKDFLKKYDAVLRVIGRVELVLGFICLFAIVVFIFLQVVSRYGFNKPLVWVEELSTYCFIWAVFLGTAYALIKGRHIRVTTLIDMFPRIVQQLLGVFTSLCLLFFLVVLIRNGITQVILEGPQSTIALPIKLPRRYFYSIPFVISCSSMFITSIYLLLTQLYELFQQERPEQT</sequence>
<evidence type="ECO:0000256" key="3">
    <source>
        <dbReference type="ARBA" id="ARBA00022475"/>
    </source>
</evidence>
<keyword evidence="4" id="KW-0997">Cell inner membrane</keyword>
<feature type="transmembrane region" description="Helical" evidence="9">
    <location>
        <begin position="136"/>
        <end position="158"/>
    </location>
</feature>
<dbReference type="GO" id="GO:0005886">
    <property type="term" value="C:plasma membrane"/>
    <property type="evidence" value="ECO:0007669"/>
    <property type="project" value="UniProtKB-SubCell"/>
</dbReference>
<accession>A0A9D5JSR0</accession>
<evidence type="ECO:0000313" key="11">
    <source>
        <dbReference type="EMBL" id="MBD3323301.1"/>
    </source>
</evidence>
<dbReference type="Proteomes" id="UP000649604">
    <property type="component" value="Unassembled WGS sequence"/>
</dbReference>
<dbReference type="GO" id="GO:0015740">
    <property type="term" value="P:C4-dicarboxylate transport"/>
    <property type="evidence" value="ECO:0007669"/>
    <property type="project" value="TreeGrafter"/>
</dbReference>
<dbReference type="PANTHER" id="PTHR35011">
    <property type="entry name" value="2,3-DIKETO-L-GULONATE TRAP TRANSPORTER SMALL PERMEASE PROTEIN YIAM"/>
    <property type="match status" value="1"/>
</dbReference>
<dbReference type="GO" id="GO:0022857">
    <property type="term" value="F:transmembrane transporter activity"/>
    <property type="evidence" value="ECO:0007669"/>
    <property type="project" value="TreeGrafter"/>
</dbReference>
<feature type="domain" description="Tripartite ATP-independent periplasmic transporters DctQ component" evidence="10">
    <location>
        <begin position="30"/>
        <end position="159"/>
    </location>
</feature>
<evidence type="ECO:0000256" key="7">
    <source>
        <dbReference type="ARBA" id="ARBA00023136"/>
    </source>
</evidence>
<gene>
    <name evidence="11" type="ORF">GF339_01885</name>
</gene>
<keyword evidence="3" id="KW-1003">Cell membrane</keyword>
<keyword evidence="7 9" id="KW-0472">Membrane</keyword>
<evidence type="ECO:0000256" key="6">
    <source>
        <dbReference type="ARBA" id="ARBA00022989"/>
    </source>
</evidence>
<organism evidence="11 12">
    <name type="scientific">candidate division KSB3 bacterium</name>
    <dbReference type="NCBI Taxonomy" id="2044937"/>
    <lineage>
        <taxon>Bacteria</taxon>
        <taxon>candidate division KSB3</taxon>
    </lineage>
</organism>
<proteinExistence type="inferred from homology"/>
<evidence type="ECO:0000256" key="1">
    <source>
        <dbReference type="ARBA" id="ARBA00004429"/>
    </source>
</evidence>
<evidence type="ECO:0000256" key="8">
    <source>
        <dbReference type="ARBA" id="ARBA00038436"/>
    </source>
</evidence>
<evidence type="ECO:0000256" key="4">
    <source>
        <dbReference type="ARBA" id="ARBA00022519"/>
    </source>
</evidence>
<dbReference type="PANTHER" id="PTHR35011:SF11">
    <property type="entry name" value="TRAP TRANSPORTER SMALL PERMEASE PROTEIN"/>
    <property type="match status" value="1"/>
</dbReference>
<reference evidence="11" key="1">
    <citation type="submission" date="2019-11" db="EMBL/GenBank/DDBJ databases">
        <title>Microbial mats filling the niche in hypersaline microbial mats.</title>
        <authorList>
            <person name="Wong H.L."/>
            <person name="Macleod F.I."/>
            <person name="White R.A. III"/>
            <person name="Burns B.P."/>
        </authorList>
    </citation>
    <scope>NUCLEOTIDE SEQUENCE</scope>
    <source>
        <strain evidence="11">Rbin_158</strain>
    </source>
</reference>
<comment type="subcellular location">
    <subcellularLocation>
        <location evidence="1">Cell inner membrane</location>
        <topology evidence="1">Multi-pass membrane protein</topology>
    </subcellularLocation>
</comment>
<comment type="caution">
    <text evidence="11">The sequence shown here is derived from an EMBL/GenBank/DDBJ whole genome shotgun (WGS) entry which is preliminary data.</text>
</comment>
<comment type="similarity">
    <text evidence="8">Belongs to the TRAP transporter small permease family.</text>
</comment>
<protein>
    <submittedName>
        <fullName evidence="11">TRAP transporter small permease subunit</fullName>
    </submittedName>
</protein>
<evidence type="ECO:0000313" key="12">
    <source>
        <dbReference type="Proteomes" id="UP000649604"/>
    </source>
</evidence>
<feature type="transmembrane region" description="Helical" evidence="9">
    <location>
        <begin position="20"/>
        <end position="42"/>
    </location>
</feature>